<evidence type="ECO:0000313" key="2">
    <source>
        <dbReference type="Proteomes" id="UP000661649"/>
    </source>
</evidence>
<gene>
    <name evidence="1" type="ORF">H8712_01155</name>
</gene>
<evidence type="ECO:0000313" key="1">
    <source>
        <dbReference type="EMBL" id="MBC8627248.1"/>
    </source>
</evidence>
<organism evidence="1 2">
    <name type="scientific">Blautia stercoris</name>
    <dbReference type="NCBI Taxonomy" id="871664"/>
    <lineage>
        <taxon>Bacteria</taxon>
        <taxon>Bacillati</taxon>
        <taxon>Bacillota</taxon>
        <taxon>Clostridia</taxon>
        <taxon>Lachnospirales</taxon>
        <taxon>Lachnospiraceae</taxon>
        <taxon>Blautia</taxon>
    </lineage>
</organism>
<protein>
    <submittedName>
        <fullName evidence="1">Uncharacterized protein</fullName>
    </submittedName>
</protein>
<name>A0ABR7P783_9FIRM</name>
<dbReference type="EMBL" id="JACRTP010000001">
    <property type="protein sequence ID" value="MBC8627248.1"/>
    <property type="molecule type" value="Genomic_DNA"/>
</dbReference>
<dbReference type="Proteomes" id="UP000661649">
    <property type="component" value="Unassembled WGS sequence"/>
</dbReference>
<dbReference type="InterPro" id="IPR046592">
    <property type="entry name" value="DUF6650"/>
</dbReference>
<proteinExistence type="predicted"/>
<reference evidence="1 2" key="1">
    <citation type="submission" date="2020-08" db="EMBL/GenBank/DDBJ databases">
        <title>Genome public.</title>
        <authorList>
            <person name="Liu C."/>
            <person name="Sun Q."/>
        </authorList>
    </citation>
    <scope>NUCLEOTIDE SEQUENCE [LARGE SCALE GENOMIC DNA]</scope>
    <source>
        <strain evidence="1 2">3_YM_SP_D4_24.mj</strain>
    </source>
</reference>
<dbReference type="Pfam" id="PF20355">
    <property type="entry name" value="DUF6650"/>
    <property type="match status" value="1"/>
</dbReference>
<sequence length="150" mass="17635">MGIRITSASTPIGGISWEFTETKKKGIKDLFLFLESKRILVNPKEMEVKEWSEQSVIEIKNKLVSIATEYEYSQNTMECFKMMIDTCNIFLDNMHQVNISGIIYKNQKGDWIHSGYASAMKEFRKSFKYNIQRLSEEYQLTFSKEIPEEY</sequence>
<dbReference type="RefSeq" id="WP_117457950.1">
    <property type="nucleotide sequence ID" value="NZ_JACRTP010000001.1"/>
</dbReference>
<comment type="caution">
    <text evidence="1">The sequence shown here is derived from an EMBL/GenBank/DDBJ whole genome shotgun (WGS) entry which is preliminary data.</text>
</comment>
<accession>A0ABR7P783</accession>
<keyword evidence="2" id="KW-1185">Reference proteome</keyword>